<feature type="transmembrane region" description="Helical" evidence="1">
    <location>
        <begin position="57"/>
        <end position="80"/>
    </location>
</feature>
<sequence length="412" mass="44757">MLSKSLMLLGRLSRRLAVRVLLGALLALGILLLAPLIQPLIPDGWTDRFGRDSVLPILTILASSMLTVTTFSLSVMVQAFRAASSQATPRAYRLHLADTTTHTVLATFTGAFLYSLTAIALFRAKIYSDPAAVVVFWVTMGVIVAIVVAILRWIDHLSTLGSMDDTLEMAESHAKTPLRAYMESPTLGGVPIEAGTLPPQGSRAVTAERGGHVQFIDMARLEQRLSDAGAEFQVAAIPGAHVIQGEPLGWISGDGIDEKQIRACFTLGVFRTLEQDVRFGAQLLNEIAVRALSPAVNDPGTAIDVIRRLIRMLTEAGRPSEDAPRCPHISIVPASAFDLLSDAFDQIARDGANRPDVVGALLDGLEVLQREDWPELAAAARERRHYAIAHAEAAITVEPDRKWLQEKADRER</sequence>
<accession>S9QT47</accession>
<keyword evidence="1" id="KW-0812">Transmembrane</keyword>
<gene>
    <name evidence="2" type="ORF">Salmuc_05186</name>
</gene>
<feature type="transmembrane region" description="Helical" evidence="1">
    <location>
        <begin position="101"/>
        <end position="122"/>
    </location>
</feature>
<feature type="transmembrane region" description="Helical" evidence="1">
    <location>
        <begin position="134"/>
        <end position="154"/>
    </location>
</feature>
<evidence type="ECO:0000313" key="2">
    <source>
        <dbReference type="EMBL" id="EPX82833.1"/>
    </source>
</evidence>
<organism evidence="2 3">
    <name type="scientific">Salipiger mucosus DSM 16094</name>
    <dbReference type="NCBI Taxonomy" id="1123237"/>
    <lineage>
        <taxon>Bacteria</taxon>
        <taxon>Pseudomonadati</taxon>
        <taxon>Pseudomonadota</taxon>
        <taxon>Alphaproteobacteria</taxon>
        <taxon>Rhodobacterales</taxon>
        <taxon>Roseobacteraceae</taxon>
        <taxon>Salipiger</taxon>
    </lineage>
</organism>
<protein>
    <recommendedName>
        <fullName evidence="4">DUF2254 domain-containing protein</fullName>
    </recommendedName>
</protein>
<name>S9QT47_9RHOB</name>
<dbReference type="HOGENOM" id="CLU_032303_0_0_5"/>
<dbReference type="STRING" id="1123237.Salmuc_05186"/>
<evidence type="ECO:0000256" key="1">
    <source>
        <dbReference type="SAM" id="Phobius"/>
    </source>
</evidence>
<dbReference type="RefSeq" id="WP_020043562.1">
    <property type="nucleotide sequence ID" value="NZ_KE557275.1"/>
</dbReference>
<dbReference type="InterPro" id="IPR018723">
    <property type="entry name" value="DUF2254_membrane"/>
</dbReference>
<keyword evidence="3" id="KW-1185">Reference proteome</keyword>
<keyword evidence="1" id="KW-0472">Membrane</keyword>
<proteinExistence type="predicted"/>
<dbReference type="AlphaFoldDB" id="S9QT47"/>
<keyword evidence="1" id="KW-1133">Transmembrane helix</keyword>
<feature type="transmembrane region" description="Helical" evidence="1">
    <location>
        <begin position="16"/>
        <end position="37"/>
    </location>
</feature>
<dbReference type="Proteomes" id="UP000015347">
    <property type="component" value="Unassembled WGS sequence"/>
</dbReference>
<dbReference type="eggNOG" id="COG4325">
    <property type="taxonomic scope" value="Bacteria"/>
</dbReference>
<dbReference type="Pfam" id="PF10011">
    <property type="entry name" value="DUF2254"/>
    <property type="match status" value="1"/>
</dbReference>
<reference evidence="3" key="1">
    <citation type="journal article" date="2014" name="Stand. Genomic Sci.">
        <title>Genome sequence of the exopolysaccharide-producing Salipiger mucosus type strain (DSM 16094(T)), a moderately halophilic member of the Roseobacter clade.</title>
        <authorList>
            <person name="Riedel T."/>
            <person name="Spring S."/>
            <person name="Fiebig A."/>
            <person name="Petersen J."/>
            <person name="Kyrpides N.C."/>
            <person name="Goker M."/>
            <person name="Klenk H.P."/>
        </authorList>
    </citation>
    <scope>NUCLEOTIDE SEQUENCE [LARGE SCALE GENOMIC DNA]</scope>
    <source>
        <strain evidence="3">DSM 16094</strain>
    </source>
</reference>
<evidence type="ECO:0000313" key="3">
    <source>
        <dbReference type="Proteomes" id="UP000015347"/>
    </source>
</evidence>
<evidence type="ECO:0008006" key="4">
    <source>
        <dbReference type="Google" id="ProtNLM"/>
    </source>
</evidence>
<dbReference type="EMBL" id="APVH01000019">
    <property type="protein sequence ID" value="EPX82833.1"/>
    <property type="molecule type" value="Genomic_DNA"/>
</dbReference>
<comment type="caution">
    <text evidence="2">The sequence shown here is derived from an EMBL/GenBank/DDBJ whole genome shotgun (WGS) entry which is preliminary data.</text>
</comment>